<sequence length="482" mass="53528">MKSSVFLITAIVLFAGPLQAEVVYRTPLSEAGQSGVCLHGDRLFLTVHAKLEGPLTGGFYDSSDIVGQCFDKVSGKLLWEVELPGSYAGRVLESWHDATSLLPVADDDHVVFHNLNGMLACYTHAGKLVWKRTWQAPDPDIKNGRMFLHGKQLLVALPSDRIAVPASKKHLALPFYQIHAIDLSTGKDDWISPTLLTHATQYSVSEWQGQPVLVASMIDLSHWKFGLPRQGFLLSLKTGQPILTFALPPTIPHQKNQLCRGKFVVTASAGSQTKFQLVDPASGEITEEFAMEKPDHYFAWNGSKYAEQPFTPEYTDRRLQGKGQPTASTVHVVGHRIFFWRYDSGDIGCLDTLTGEWVLVEAPIQVLTDKTIWNEADFQYTDGILNARSQVVNERVGTTRGIQRGGFGHTNPAWPIKQGDQLFWQGGAGVLYVIDLTKPFSPAALRWESIDTTGGSWTFGEPAVDDTHLYIRSQRELVKLTR</sequence>
<organism evidence="2 3">
    <name type="scientific">Lignipirellula cremea</name>
    <dbReference type="NCBI Taxonomy" id="2528010"/>
    <lineage>
        <taxon>Bacteria</taxon>
        <taxon>Pseudomonadati</taxon>
        <taxon>Planctomycetota</taxon>
        <taxon>Planctomycetia</taxon>
        <taxon>Pirellulales</taxon>
        <taxon>Pirellulaceae</taxon>
        <taxon>Lignipirellula</taxon>
    </lineage>
</organism>
<reference evidence="2 3" key="1">
    <citation type="submission" date="2019-02" db="EMBL/GenBank/DDBJ databases">
        <title>Deep-cultivation of Planctomycetes and their phenomic and genomic characterization uncovers novel biology.</title>
        <authorList>
            <person name="Wiegand S."/>
            <person name="Jogler M."/>
            <person name="Boedeker C."/>
            <person name="Pinto D."/>
            <person name="Vollmers J."/>
            <person name="Rivas-Marin E."/>
            <person name="Kohn T."/>
            <person name="Peeters S.H."/>
            <person name="Heuer A."/>
            <person name="Rast P."/>
            <person name="Oberbeckmann S."/>
            <person name="Bunk B."/>
            <person name="Jeske O."/>
            <person name="Meyerdierks A."/>
            <person name="Storesund J.E."/>
            <person name="Kallscheuer N."/>
            <person name="Luecker S."/>
            <person name="Lage O.M."/>
            <person name="Pohl T."/>
            <person name="Merkel B.J."/>
            <person name="Hornburger P."/>
            <person name="Mueller R.-W."/>
            <person name="Bruemmer F."/>
            <person name="Labrenz M."/>
            <person name="Spormann A.M."/>
            <person name="Op den Camp H."/>
            <person name="Overmann J."/>
            <person name="Amann R."/>
            <person name="Jetten M.S.M."/>
            <person name="Mascher T."/>
            <person name="Medema M.H."/>
            <person name="Devos D.P."/>
            <person name="Kaster A.-K."/>
            <person name="Ovreas L."/>
            <person name="Rohde M."/>
            <person name="Galperin M.Y."/>
            <person name="Jogler C."/>
        </authorList>
    </citation>
    <scope>NUCLEOTIDE SEQUENCE [LARGE SCALE GENOMIC DNA]</scope>
    <source>
        <strain evidence="2 3">Pla85_3_4</strain>
    </source>
</reference>
<evidence type="ECO:0000259" key="1">
    <source>
        <dbReference type="Pfam" id="PF13360"/>
    </source>
</evidence>
<evidence type="ECO:0000313" key="2">
    <source>
        <dbReference type="EMBL" id="QDU97122.1"/>
    </source>
</evidence>
<dbReference type="SUPFAM" id="SSF50998">
    <property type="entry name" value="Quinoprotein alcohol dehydrogenase-like"/>
    <property type="match status" value="1"/>
</dbReference>
<gene>
    <name evidence="2" type="ORF">Pla8534_49670</name>
</gene>
<protein>
    <recommendedName>
        <fullName evidence="1">Pyrrolo-quinoline quinone repeat domain-containing protein</fullName>
    </recommendedName>
</protein>
<name>A0A518DZ59_9BACT</name>
<dbReference type="InterPro" id="IPR011047">
    <property type="entry name" value="Quinoprotein_ADH-like_sf"/>
</dbReference>
<dbReference type="Pfam" id="PF13360">
    <property type="entry name" value="PQQ_2"/>
    <property type="match status" value="1"/>
</dbReference>
<dbReference type="PANTHER" id="PTHR34512">
    <property type="entry name" value="CELL SURFACE PROTEIN"/>
    <property type="match status" value="1"/>
</dbReference>
<dbReference type="EMBL" id="CP036433">
    <property type="protein sequence ID" value="QDU97122.1"/>
    <property type="molecule type" value="Genomic_DNA"/>
</dbReference>
<accession>A0A518DZ59</accession>
<evidence type="ECO:0000313" key="3">
    <source>
        <dbReference type="Proteomes" id="UP000317648"/>
    </source>
</evidence>
<keyword evidence="3" id="KW-1185">Reference proteome</keyword>
<dbReference type="KEGG" id="lcre:Pla8534_49670"/>
<dbReference type="RefSeq" id="WP_197442539.1">
    <property type="nucleotide sequence ID" value="NZ_CP036433.1"/>
</dbReference>
<feature type="domain" description="Pyrrolo-quinoline quinone repeat" evidence="1">
    <location>
        <begin position="69"/>
        <end position="218"/>
    </location>
</feature>
<proteinExistence type="predicted"/>
<dbReference type="PANTHER" id="PTHR34512:SF30">
    <property type="entry name" value="OUTER MEMBRANE PROTEIN ASSEMBLY FACTOR BAMB"/>
    <property type="match status" value="1"/>
</dbReference>
<dbReference type="InterPro" id="IPR015943">
    <property type="entry name" value="WD40/YVTN_repeat-like_dom_sf"/>
</dbReference>
<dbReference type="InterPro" id="IPR002372">
    <property type="entry name" value="PQQ_rpt_dom"/>
</dbReference>
<dbReference type="Proteomes" id="UP000317648">
    <property type="component" value="Chromosome"/>
</dbReference>
<dbReference type="Gene3D" id="2.130.10.10">
    <property type="entry name" value="YVTN repeat-like/Quinoprotein amine dehydrogenase"/>
    <property type="match status" value="1"/>
</dbReference>
<dbReference type="AlphaFoldDB" id="A0A518DZ59"/>